<evidence type="ECO:0000313" key="2">
    <source>
        <dbReference type="EMBL" id="PJZ05863.1"/>
    </source>
</evidence>
<feature type="domain" description="DUF5983" evidence="1">
    <location>
        <begin position="2"/>
        <end position="89"/>
    </location>
</feature>
<sequence length="89" mass="9781">MTQGDSEILGSLSPRLSGEEGACHWIHPTRYGFLIRLSASSDAIAILRGAGLSDDFCHVVTFLAYKRQASMIHFDADADILEGFSVHNW</sequence>
<dbReference type="STRING" id="1076549.HA45_22480"/>
<accession>A0A2M9WE76</accession>
<dbReference type="Pfam" id="PF19419">
    <property type="entry name" value="DUF5983"/>
    <property type="match status" value="1"/>
</dbReference>
<name>A0A2M9WE76_9GAMM</name>
<keyword evidence="3" id="KW-1185">Reference proteome</keyword>
<evidence type="ECO:0000313" key="3">
    <source>
        <dbReference type="Proteomes" id="UP000232062"/>
    </source>
</evidence>
<evidence type="ECO:0000259" key="1">
    <source>
        <dbReference type="Pfam" id="PF19419"/>
    </source>
</evidence>
<reference evidence="2 3" key="1">
    <citation type="submission" date="2017-11" db="EMBL/GenBank/DDBJ databases">
        <title>The genome sequence of Pantoea rodasii DSM 26611.</title>
        <authorList>
            <person name="Gao J."/>
            <person name="Mao X."/>
            <person name="Sun J."/>
        </authorList>
    </citation>
    <scope>NUCLEOTIDE SEQUENCE [LARGE SCALE GENOMIC DNA]</scope>
    <source>
        <strain evidence="2 3">DSM 26611</strain>
    </source>
</reference>
<comment type="caution">
    <text evidence="2">The sequence shown here is derived from an EMBL/GenBank/DDBJ whole genome shotgun (WGS) entry which is preliminary data.</text>
</comment>
<dbReference type="Proteomes" id="UP000232062">
    <property type="component" value="Unassembled WGS sequence"/>
</dbReference>
<gene>
    <name evidence="2" type="ORF">PRCB_09040</name>
</gene>
<protein>
    <recommendedName>
        <fullName evidence="1">DUF5983 domain-containing protein</fullName>
    </recommendedName>
</protein>
<organism evidence="2 3">
    <name type="scientific">Pantoea rodasii</name>
    <dbReference type="NCBI Taxonomy" id="1076549"/>
    <lineage>
        <taxon>Bacteria</taxon>
        <taxon>Pseudomonadati</taxon>
        <taxon>Pseudomonadota</taxon>
        <taxon>Gammaproteobacteria</taxon>
        <taxon>Enterobacterales</taxon>
        <taxon>Erwiniaceae</taxon>
        <taxon>Pantoea</taxon>
    </lineage>
</organism>
<dbReference type="InterPro" id="IPR046025">
    <property type="entry name" value="DUF5983"/>
</dbReference>
<dbReference type="EMBL" id="PIQI01000012">
    <property type="protein sequence ID" value="PJZ05863.1"/>
    <property type="molecule type" value="Genomic_DNA"/>
</dbReference>
<dbReference type="AlphaFoldDB" id="A0A2M9WE76"/>
<proteinExistence type="predicted"/>